<dbReference type="InterPro" id="IPR010982">
    <property type="entry name" value="Lambda_DNA-bd_dom_sf"/>
</dbReference>
<dbReference type="Pfam" id="PF01471">
    <property type="entry name" value="PG_binding_1"/>
    <property type="match status" value="1"/>
</dbReference>
<feature type="region of interest" description="Disordered" evidence="1">
    <location>
        <begin position="114"/>
        <end position="140"/>
    </location>
</feature>
<dbReference type="Pfam" id="PF13560">
    <property type="entry name" value="HTH_31"/>
    <property type="match status" value="1"/>
</dbReference>
<evidence type="ECO:0000313" key="3">
    <source>
        <dbReference type="EMBL" id="MFC1418113.1"/>
    </source>
</evidence>
<dbReference type="EMBL" id="JBHFAB010000010">
    <property type="protein sequence ID" value="MFC1418113.1"/>
    <property type="molecule type" value="Genomic_DNA"/>
</dbReference>
<dbReference type="Gene3D" id="1.10.101.10">
    <property type="entry name" value="PGBD-like superfamily/PGBD"/>
    <property type="match status" value="1"/>
</dbReference>
<evidence type="ECO:0000259" key="2">
    <source>
        <dbReference type="SMART" id="SM00530"/>
    </source>
</evidence>
<dbReference type="Proteomes" id="UP001592531">
    <property type="component" value="Unassembled WGS sequence"/>
</dbReference>
<dbReference type="InterPro" id="IPR036365">
    <property type="entry name" value="PGBD-like_sf"/>
</dbReference>
<evidence type="ECO:0000256" key="1">
    <source>
        <dbReference type="SAM" id="MobiDB-lite"/>
    </source>
</evidence>
<dbReference type="Gene3D" id="1.10.260.40">
    <property type="entry name" value="lambda repressor-like DNA-binding domains"/>
    <property type="match status" value="1"/>
</dbReference>
<dbReference type="InterPro" id="IPR036366">
    <property type="entry name" value="PGBDSf"/>
</dbReference>
<dbReference type="RefSeq" id="WP_380536860.1">
    <property type="nucleotide sequence ID" value="NZ_JBHFAB010000010.1"/>
</dbReference>
<evidence type="ECO:0000313" key="4">
    <source>
        <dbReference type="Proteomes" id="UP001592531"/>
    </source>
</evidence>
<name>A0ABV6VWP0_9ACTN</name>
<reference evidence="3 4" key="1">
    <citation type="submission" date="2024-09" db="EMBL/GenBank/DDBJ databases">
        <authorList>
            <person name="Lee S.D."/>
        </authorList>
    </citation>
    <scope>NUCLEOTIDE SEQUENCE [LARGE SCALE GENOMIC DNA]</scope>
    <source>
        <strain evidence="3 4">N8-3</strain>
    </source>
</reference>
<dbReference type="SMART" id="SM00530">
    <property type="entry name" value="HTH_XRE"/>
    <property type="match status" value="1"/>
</dbReference>
<dbReference type="SUPFAM" id="SSF47090">
    <property type="entry name" value="PGBD-like"/>
    <property type="match status" value="1"/>
</dbReference>
<organism evidence="3 4">
    <name type="scientific">Streptacidiphilus cavernicola</name>
    <dbReference type="NCBI Taxonomy" id="3342716"/>
    <lineage>
        <taxon>Bacteria</taxon>
        <taxon>Bacillati</taxon>
        <taxon>Actinomycetota</taxon>
        <taxon>Actinomycetes</taxon>
        <taxon>Kitasatosporales</taxon>
        <taxon>Streptomycetaceae</taxon>
        <taxon>Streptacidiphilus</taxon>
    </lineage>
</organism>
<protein>
    <submittedName>
        <fullName evidence="3">Peptidoglycan-binding protein</fullName>
    </submittedName>
</protein>
<dbReference type="SUPFAM" id="SSF47413">
    <property type="entry name" value="lambda repressor-like DNA-binding domains"/>
    <property type="match status" value="1"/>
</dbReference>
<feature type="compositionally biased region" description="Low complexity" evidence="1">
    <location>
        <begin position="114"/>
        <end position="128"/>
    </location>
</feature>
<proteinExistence type="predicted"/>
<sequence length="288" mass="29464">MARWKALPAELDPAAVEFVGELRRLKDGSGLTQRRLAARTGYSASSWERYLGGRLLPPREAVEALAASAGADPVPLLARHEAAAETWRRGTATAAEDPVTVGASPAEASVVAGATAAASTADDATGGDLDPAEPDRGAPAVAAPAAPAAVARRGLRARFVLTAVVSAALGATVSALVANSGPVRTTPPAAHSTVVVASQIPYTCTYARRDGLWYAGNSSTVTDPLQVDMYGPKVAELQCLLQRAGFSPGGVDGNFGPLTETAVLQAQKALHLDIDGQVGPKTWAALRG</sequence>
<dbReference type="InterPro" id="IPR002477">
    <property type="entry name" value="Peptidoglycan-bd-like"/>
</dbReference>
<accession>A0ABV6VWP0</accession>
<dbReference type="InterPro" id="IPR001387">
    <property type="entry name" value="Cro/C1-type_HTH"/>
</dbReference>
<comment type="caution">
    <text evidence="3">The sequence shown here is derived from an EMBL/GenBank/DDBJ whole genome shotgun (WGS) entry which is preliminary data.</text>
</comment>
<feature type="domain" description="HTH cro/C1-type" evidence="2">
    <location>
        <begin position="21"/>
        <end position="76"/>
    </location>
</feature>
<keyword evidence="4" id="KW-1185">Reference proteome</keyword>
<dbReference type="CDD" id="cd00093">
    <property type="entry name" value="HTH_XRE"/>
    <property type="match status" value="1"/>
</dbReference>
<gene>
    <name evidence="3" type="ORF">ACEZDE_15880</name>
</gene>